<dbReference type="InterPro" id="IPR007197">
    <property type="entry name" value="rSAM"/>
</dbReference>
<keyword evidence="1" id="KW-0479">Metal-binding</keyword>
<dbReference type="OrthoDB" id="9785699at2"/>
<dbReference type="CDD" id="cd01335">
    <property type="entry name" value="Radical_SAM"/>
    <property type="match status" value="1"/>
</dbReference>
<dbReference type="EMBL" id="ADVG01000005">
    <property type="protein sequence ID" value="EFH80239.1"/>
    <property type="molecule type" value="Genomic_DNA"/>
</dbReference>
<evidence type="ECO:0000313" key="5">
    <source>
        <dbReference type="EMBL" id="EFH80239.1"/>
    </source>
</evidence>
<keyword evidence="3" id="KW-0411">Iron-sulfur</keyword>
<dbReference type="InterPro" id="IPR040086">
    <property type="entry name" value="MJ0683-like"/>
</dbReference>
<dbReference type="AlphaFoldDB" id="D6U8M8"/>
<evidence type="ECO:0000313" key="6">
    <source>
        <dbReference type="Proteomes" id="UP000004508"/>
    </source>
</evidence>
<dbReference type="SUPFAM" id="SSF102114">
    <property type="entry name" value="Radical SAM enzymes"/>
    <property type="match status" value="1"/>
</dbReference>
<dbReference type="SFLD" id="SFLDG01084">
    <property type="entry name" value="Uncharacterised_Radical_SAM_Su"/>
    <property type="match status" value="1"/>
</dbReference>
<dbReference type="Proteomes" id="UP000004508">
    <property type="component" value="Unassembled WGS sequence"/>
</dbReference>
<dbReference type="SFLD" id="SFLDS00029">
    <property type="entry name" value="Radical_SAM"/>
    <property type="match status" value="1"/>
</dbReference>
<keyword evidence="2" id="KW-0408">Iron</keyword>
<evidence type="ECO:0000256" key="1">
    <source>
        <dbReference type="ARBA" id="ARBA00022723"/>
    </source>
</evidence>
<dbReference type="GO" id="GO:0051536">
    <property type="term" value="F:iron-sulfur cluster binding"/>
    <property type="evidence" value="ECO:0007669"/>
    <property type="project" value="UniProtKB-KW"/>
</dbReference>
<dbReference type="PROSITE" id="PS51918">
    <property type="entry name" value="RADICAL_SAM"/>
    <property type="match status" value="1"/>
</dbReference>
<proteinExistence type="predicted"/>
<dbReference type="GO" id="GO:0003824">
    <property type="term" value="F:catalytic activity"/>
    <property type="evidence" value="ECO:0007669"/>
    <property type="project" value="InterPro"/>
</dbReference>
<reference evidence="5 6" key="1">
    <citation type="journal article" date="2011" name="Stand. Genomic Sci.">
        <title>Non-contiguous finished genome sequence and contextual data of the filamentous soil bacterium Ktedonobacter racemifer type strain (SOSP1-21).</title>
        <authorList>
            <person name="Chang Y.J."/>
            <person name="Land M."/>
            <person name="Hauser L."/>
            <person name="Chertkov O."/>
            <person name="Del Rio T.G."/>
            <person name="Nolan M."/>
            <person name="Copeland A."/>
            <person name="Tice H."/>
            <person name="Cheng J.F."/>
            <person name="Lucas S."/>
            <person name="Han C."/>
            <person name="Goodwin L."/>
            <person name="Pitluck S."/>
            <person name="Ivanova N."/>
            <person name="Ovchinikova G."/>
            <person name="Pati A."/>
            <person name="Chen A."/>
            <person name="Palaniappan K."/>
            <person name="Mavromatis K."/>
            <person name="Liolios K."/>
            <person name="Brettin T."/>
            <person name="Fiebig A."/>
            <person name="Rohde M."/>
            <person name="Abt B."/>
            <person name="Goker M."/>
            <person name="Detter J.C."/>
            <person name="Woyke T."/>
            <person name="Bristow J."/>
            <person name="Eisen J.A."/>
            <person name="Markowitz V."/>
            <person name="Hugenholtz P."/>
            <person name="Kyrpides N.C."/>
            <person name="Klenk H.P."/>
            <person name="Lapidus A."/>
        </authorList>
    </citation>
    <scope>NUCLEOTIDE SEQUENCE [LARGE SCALE GENOMIC DNA]</scope>
    <source>
        <strain evidence="6">DSM 44963</strain>
    </source>
</reference>
<dbReference type="STRING" id="485913.Krac_0819"/>
<evidence type="ECO:0000256" key="3">
    <source>
        <dbReference type="ARBA" id="ARBA00023014"/>
    </source>
</evidence>
<accession>D6U8M8</accession>
<feature type="domain" description="Radical SAM core" evidence="4">
    <location>
        <begin position="8"/>
        <end position="245"/>
    </location>
</feature>
<gene>
    <name evidence="5" type="ORF">Krac_0819</name>
</gene>
<evidence type="ECO:0000256" key="2">
    <source>
        <dbReference type="ARBA" id="ARBA00023004"/>
    </source>
</evidence>
<protein>
    <submittedName>
        <fullName evidence="5">Radical SAM domain protein</fullName>
    </submittedName>
</protein>
<keyword evidence="6" id="KW-1185">Reference proteome</keyword>
<dbReference type="PANTHER" id="PTHR43432:SF4">
    <property type="entry name" value="RADICAL SAM CORE DOMAIN-CONTAINING PROTEIN"/>
    <property type="match status" value="1"/>
</dbReference>
<dbReference type="Pfam" id="PF04055">
    <property type="entry name" value="Radical_SAM"/>
    <property type="match status" value="1"/>
</dbReference>
<dbReference type="RefSeq" id="WP_007922693.1">
    <property type="nucleotide sequence ID" value="NZ_ADVG01000005.1"/>
</dbReference>
<name>D6U8M8_KTERA</name>
<dbReference type="eggNOG" id="COG1533">
    <property type="taxonomic scope" value="Bacteria"/>
</dbReference>
<dbReference type="PANTHER" id="PTHR43432">
    <property type="entry name" value="SLR0285 PROTEIN"/>
    <property type="match status" value="1"/>
</dbReference>
<evidence type="ECO:0000259" key="4">
    <source>
        <dbReference type="PROSITE" id="PS51918"/>
    </source>
</evidence>
<dbReference type="GO" id="GO:0046872">
    <property type="term" value="F:metal ion binding"/>
    <property type="evidence" value="ECO:0007669"/>
    <property type="project" value="UniProtKB-KW"/>
</dbReference>
<organism evidence="5 6">
    <name type="scientific">Ktedonobacter racemifer DSM 44963</name>
    <dbReference type="NCBI Taxonomy" id="485913"/>
    <lineage>
        <taxon>Bacteria</taxon>
        <taxon>Bacillati</taxon>
        <taxon>Chloroflexota</taxon>
        <taxon>Ktedonobacteria</taxon>
        <taxon>Ktedonobacterales</taxon>
        <taxon>Ktedonobacteraceae</taxon>
        <taxon>Ktedonobacter</taxon>
    </lineage>
</organism>
<dbReference type="InParanoid" id="D6U8M8"/>
<comment type="caution">
    <text evidence="5">The sequence shown here is derived from an EMBL/GenBank/DDBJ whole genome shotgun (WGS) entry which is preliminary data.</text>
</comment>
<dbReference type="Gene3D" id="3.80.30.30">
    <property type="match status" value="1"/>
</dbReference>
<dbReference type="InterPro" id="IPR058240">
    <property type="entry name" value="rSAM_sf"/>
</dbReference>
<sequence>MAGNIQFKVEKNRVLVPVGQACRFGCKYCYTRKGEVGPSKVDAEEILRQFEEFMRTHAFETIQFGYDGDPFDRPERGTMMLQRLARFRKNISFSTKALLDNAILNVLVDIHDGMLQDGNTLVAFISLSCWDSARLVEPHTPTAQERVANIENLKRRDIPTYIALRPILPGIRDREYEQLAQAGIDAGCDGFVLGPLYSDEGGQFVRFIPTETLTQTPHRQVIVPWSAHAPTWRRYEDEARLHRIASMIESKGGKVFLSSVDAIEFAHEKRKVDDRGRIKMPALTCASPETPFKA</sequence>